<dbReference type="AlphaFoldDB" id="A0A9P8TRP9"/>
<dbReference type="Gene3D" id="3.40.920.10">
    <property type="entry name" value="Pyruvate-ferredoxin oxidoreductase, PFOR, domain III"/>
    <property type="match status" value="1"/>
</dbReference>
<keyword evidence="1" id="KW-0560">Oxidoreductase</keyword>
<evidence type="ECO:0000313" key="3">
    <source>
        <dbReference type="Proteomes" id="UP000774326"/>
    </source>
</evidence>
<dbReference type="InterPro" id="IPR002869">
    <property type="entry name" value="Pyrv_flavodox_OxRed_cen"/>
</dbReference>
<keyword evidence="3" id="KW-1185">Reference proteome</keyword>
<sequence>DSGVFSADIQAGSGSGDALDVVVVENVNILNELDVLKNLKESGTLLVINSADEKFEETKFVEKTLSAKFKTNLVAQHRTLKVV</sequence>
<reference evidence="2" key="2">
    <citation type="submission" date="2021-01" db="EMBL/GenBank/DDBJ databases">
        <authorList>
            <person name="Schikora-Tamarit M.A."/>
        </authorList>
    </citation>
    <scope>NUCLEOTIDE SEQUENCE</scope>
    <source>
        <strain evidence="2">CBS2887</strain>
    </source>
</reference>
<name>A0A9P8TRP9_WICPI</name>
<evidence type="ECO:0000313" key="2">
    <source>
        <dbReference type="EMBL" id="KAH3687966.1"/>
    </source>
</evidence>
<evidence type="ECO:0000256" key="1">
    <source>
        <dbReference type="ARBA" id="ARBA00023002"/>
    </source>
</evidence>
<feature type="non-terminal residue" evidence="2">
    <location>
        <position position="1"/>
    </location>
</feature>
<dbReference type="SUPFAM" id="SSF53323">
    <property type="entry name" value="Pyruvate-ferredoxin oxidoreductase, PFOR, domain III"/>
    <property type="match status" value="1"/>
</dbReference>
<reference evidence="2" key="1">
    <citation type="journal article" date="2021" name="Open Biol.">
        <title>Shared evolutionary footprints suggest mitochondrial oxidative damage underlies multiple complex I losses in fungi.</title>
        <authorList>
            <person name="Schikora-Tamarit M.A."/>
            <person name="Marcet-Houben M."/>
            <person name="Nosek J."/>
            <person name="Gabaldon T."/>
        </authorList>
    </citation>
    <scope>NUCLEOTIDE SEQUENCE</scope>
    <source>
        <strain evidence="2">CBS2887</strain>
    </source>
</reference>
<accession>A0A9P8TRP9</accession>
<organism evidence="2 3">
    <name type="scientific">Wickerhamomyces pijperi</name>
    <name type="common">Yeast</name>
    <name type="synonym">Pichia pijperi</name>
    <dbReference type="NCBI Taxonomy" id="599730"/>
    <lineage>
        <taxon>Eukaryota</taxon>
        <taxon>Fungi</taxon>
        <taxon>Dikarya</taxon>
        <taxon>Ascomycota</taxon>
        <taxon>Saccharomycotina</taxon>
        <taxon>Saccharomycetes</taxon>
        <taxon>Phaffomycetales</taxon>
        <taxon>Wickerhamomycetaceae</taxon>
        <taxon>Wickerhamomyces</taxon>
    </lineage>
</organism>
<gene>
    <name evidence="2" type="ORF">WICPIJ_001050</name>
</gene>
<dbReference type="Proteomes" id="UP000774326">
    <property type="component" value="Unassembled WGS sequence"/>
</dbReference>
<proteinExistence type="predicted"/>
<comment type="caution">
    <text evidence="2">The sequence shown here is derived from an EMBL/GenBank/DDBJ whole genome shotgun (WGS) entry which is preliminary data.</text>
</comment>
<feature type="non-terminal residue" evidence="2">
    <location>
        <position position="83"/>
    </location>
</feature>
<dbReference type="EMBL" id="JAEUBG010000566">
    <property type="protein sequence ID" value="KAH3687966.1"/>
    <property type="molecule type" value="Genomic_DNA"/>
</dbReference>
<protein>
    <submittedName>
        <fullName evidence="2">Uncharacterized protein</fullName>
    </submittedName>
</protein>
<dbReference type="GO" id="GO:0016491">
    <property type="term" value="F:oxidoreductase activity"/>
    <property type="evidence" value="ECO:0007669"/>
    <property type="project" value="UniProtKB-KW"/>
</dbReference>